<dbReference type="Proteomes" id="UP001308005">
    <property type="component" value="Unassembled WGS sequence"/>
</dbReference>
<organism evidence="1 2">
    <name type="scientific">Candidatus Thiothrix phosphatis</name>
    <dbReference type="NCBI Taxonomy" id="3112415"/>
    <lineage>
        <taxon>Bacteria</taxon>
        <taxon>Pseudomonadati</taxon>
        <taxon>Pseudomonadota</taxon>
        <taxon>Gammaproteobacteria</taxon>
        <taxon>Thiotrichales</taxon>
        <taxon>Thiotrichaceae</taxon>
        <taxon>Thiothrix</taxon>
    </lineage>
</organism>
<reference evidence="1 2" key="2">
    <citation type="submission" date="2024-01" db="EMBL/GenBank/DDBJ databases">
        <authorList>
            <person name="Xie X."/>
        </authorList>
    </citation>
    <scope>NUCLEOTIDE SEQUENCE [LARGE SCALE GENOMIC DNA]</scope>
    <source>
        <strain evidence="1">SCUT-1</strain>
    </source>
</reference>
<accession>A0ABU6CVS6</accession>
<reference evidence="2" key="1">
    <citation type="submission" date="2023-07" db="EMBL/GenBank/DDBJ databases">
        <title>The carbon used by Thiothrix.</title>
        <authorList>
            <person name="Chen L."/>
        </authorList>
    </citation>
    <scope>NUCLEOTIDE SEQUENCE [LARGE SCALE GENOMIC DNA]</scope>
</reference>
<comment type="caution">
    <text evidence="1">The sequence shown here is derived from an EMBL/GenBank/DDBJ whole genome shotgun (WGS) entry which is preliminary data.</text>
</comment>
<protein>
    <recommendedName>
        <fullName evidence="3">Ribbon-helix-helix protein CopG domain-containing protein</fullName>
    </recommendedName>
</protein>
<dbReference type="RefSeq" id="WP_324694283.1">
    <property type="nucleotide sequence ID" value="NZ_JAYMYJ010000074.1"/>
</dbReference>
<sequence>MEDDKLNVRLRLTVRPELDRALDEIATTLRVERATLYNMCISIGLRFLDVSLINPGGGGITKAVDQRAQATAQAIAGDIQALS</sequence>
<evidence type="ECO:0008006" key="3">
    <source>
        <dbReference type="Google" id="ProtNLM"/>
    </source>
</evidence>
<keyword evidence="2" id="KW-1185">Reference proteome</keyword>
<dbReference type="EMBL" id="JAYMYJ010000074">
    <property type="protein sequence ID" value="MEB4590894.1"/>
    <property type="molecule type" value="Genomic_DNA"/>
</dbReference>
<proteinExistence type="predicted"/>
<gene>
    <name evidence="1" type="ORF">VSS37_07890</name>
</gene>
<evidence type="ECO:0000313" key="1">
    <source>
        <dbReference type="EMBL" id="MEB4590894.1"/>
    </source>
</evidence>
<name>A0ABU6CVS6_9GAMM</name>
<evidence type="ECO:0000313" key="2">
    <source>
        <dbReference type="Proteomes" id="UP001308005"/>
    </source>
</evidence>